<dbReference type="Proteomes" id="UP001223634">
    <property type="component" value="Segment"/>
</dbReference>
<dbReference type="Pfam" id="PF04735">
    <property type="entry name" value="Baculo_helicase"/>
    <property type="match status" value="3"/>
</dbReference>
<dbReference type="InterPro" id="IPR006824">
    <property type="entry name" value="DNA_helicase_Baculovir"/>
</dbReference>
<reference evidence="1 2" key="1">
    <citation type="submission" date="2019-01" db="EMBL/GenBank/DDBJ databases">
        <title>The Spodoptera cosmioides nucleopolyhedrovirus (SpcoNPV) is a novel virus isolated from the polyphagous black armyworm, Spodoptera cosmioides (Walker) (Lepidoptera: Noctuidae).</title>
        <authorList>
            <person name="Santos E.R."/>
            <person name="Oliveira L.B."/>
            <person name="Silva L.A."/>
            <person name="Sosa-Gomez D.R."/>
            <person name="Ribeiro B.M."/>
            <person name="Ardisson-Araujo D.M.P."/>
        </authorList>
    </citation>
    <scope>NUCLEOTIDE SEQUENCE [LARGE SCALE GENOMIC DNA]</scope>
    <source>
        <strain evidence="1">VPN72</strain>
    </source>
</reference>
<dbReference type="GO" id="GO:0003678">
    <property type="term" value="F:DNA helicase activity"/>
    <property type="evidence" value="ECO:0007669"/>
    <property type="project" value="InterPro"/>
</dbReference>
<sequence length="1230" mass="144499">MATAPITVVDVIFKDIYDSVDKNDYVDTLNDSENVILVNHALNSTRLIKTYDNFVKILTLMTNTQTKTNERVACAASHESVAVQPHDWYVRQNIFRMFVCPFVEAENYERIKDYICFDKFISSNVYGYANKCVRAGDYYYWPNMAVVYCGWTIYLKKQFDIDMGCHIPLIHNRRLGNVNLFLNNPEDFLNVELSLTNGDKTLFVNGRSQFSEEDDDDLFILTMADNTVCKCKVKPELVYSNKNFFDYIKDDINLKKCVTSDEYKDLLDVDLNSLRVFNEKVMDSAVVETNERLKVFRNITPSSENIKIMHQHIVECVALVKERMIEVMAHTDQADGNILQNYFLKSNFVNFDYIIFVLWRTIAKNEELNLTKTDIRLYFELLCETIFGDKGAAFDTAKRRCEPYCKLTPKVFLRLCNHWSIFTNENPCVTLAYYYAIHFLIYCKHGNWDYTPENAKTCGTVADVLCAGFFKKIVSSGNMTFVFNGKHYVLVRKDDDLFKLTENCAAITMPSIKFNNWKYMYFTEEGVYNLFINDYHNGCPFIMGNTLLKSLTRKNENTYLPERVIQYMLDNGKNEVEIYKIYHMAKVCREIKSVKNNMTAILAFNNCPQCKFQEQKMLNDLFTEIWNYSHNELIIIGVYLNDKKMSDLIMNLKCHECKEAQYKKRNKKCSCLDKLEINVKAFKVVLAMELFSNCKELLELIWSLLYTSSVYSTILIDCLSADNSLIDEYADFFTQNRTKIIDCLYDYLDKIDFVDSFVVALSCPKTFLNKLKKNILENSSYGKNDHSNDHDDEEDEIRNIEKFLNENDYHDGEDETFNNCRNNNEEEDEEPFIKNFYYNYYTTLTMLKKWNVWWDKLIVRRHNDDLNTWLTRFYMRIFMTKLNLEEYSSLFVKQIVMGYLYFRQFTNFNYINSLVTMHFGAGTGIPTDYEKCCLYLNGKPGSGKSSFFAVFDHFIVVHKHDTANYTLTKKDTNEMEADKMISQLYVINEMKVCDDSFFKSTADSTKSNTVCRKYEGSQKYEGNFKLLIVNNKPLHISDYDKGVRNRFAVIYTDHLFEENLQFTGSIYWHIKNKVFPMEKGYVDELAKPVRLFLSHILMYKRNASDGYVSYKTFLEKDPIHNHNLMCLDVNNSPLNALLYVLKVNVKPGVKMIDETKIEKMIELAVPYVETMLHDKLVMKKTNVVQRTAMLFDAFKRKFKKYYSDERKMFYSIDMAWNKADFNTNQPEFIC</sequence>
<organism evidence="1 2">
    <name type="scientific">Spodoptera cosmioides nucleopolyhedrovirus</name>
    <dbReference type="NCBI Taxonomy" id="2605774"/>
    <lineage>
        <taxon>Viruses</taxon>
        <taxon>Viruses incertae sedis</taxon>
        <taxon>Naldaviricetes</taxon>
        <taxon>Lefavirales</taxon>
        <taxon>Baculoviridae</taxon>
        <taxon>Alphabaculovirus</taxon>
        <taxon>Alphabaculovirus spocosmioidis</taxon>
    </lineage>
</organism>
<keyword evidence="1" id="KW-0347">Helicase</keyword>
<evidence type="ECO:0000313" key="1">
    <source>
        <dbReference type="EMBL" id="QEI03523.1"/>
    </source>
</evidence>
<keyword evidence="2" id="KW-1185">Reference proteome</keyword>
<keyword evidence="1" id="KW-0547">Nucleotide-binding</keyword>
<keyword evidence="1" id="KW-0067">ATP-binding</keyword>
<keyword evidence="1" id="KW-0378">Hydrolase</keyword>
<proteinExistence type="predicted"/>
<dbReference type="EMBL" id="MK419955">
    <property type="protein sequence ID" value="QEI03523.1"/>
    <property type="molecule type" value="Genomic_DNA"/>
</dbReference>
<evidence type="ECO:0000313" key="2">
    <source>
        <dbReference type="Proteomes" id="UP001223634"/>
    </source>
</evidence>
<name>A0A6B7KLH1_9ABAC</name>
<protein>
    <submittedName>
        <fullName evidence="1">Helicase</fullName>
    </submittedName>
</protein>
<accession>A0A6B7KLH1</accession>
<dbReference type="GO" id="GO:0019079">
    <property type="term" value="P:viral genome replication"/>
    <property type="evidence" value="ECO:0007669"/>
    <property type="project" value="InterPro"/>
</dbReference>